<evidence type="ECO:0000313" key="3">
    <source>
        <dbReference type="Proteomes" id="UP001600888"/>
    </source>
</evidence>
<evidence type="ECO:0000313" key="2">
    <source>
        <dbReference type="EMBL" id="KAL2275484.1"/>
    </source>
</evidence>
<evidence type="ECO:0000256" key="1">
    <source>
        <dbReference type="SAM" id="SignalP"/>
    </source>
</evidence>
<feature type="chain" id="PRO_5047365097" evidence="1">
    <location>
        <begin position="23"/>
        <end position="94"/>
    </location>
</feature>
<reference evidence="2 3" key="1">
    <citation type="submission" date="2024-03" db="EMBL/GenBank/DDBJ databases">
        <title>A high-quality draft genome sequence of Diaporthe vaccinii, a causative agent of upright dieback and viscid rot disease in cranberry plants.</title>
        <authorList>
            <person name="Sarrasin M."/>
            <person name="Lang B.F."/>
            <person name="Burger G."/>
        </authorList>
    </citation>
    <scope>NUCLEOTIDE SEQUENCE [LARGE SCALE GENOMIC DNA]</scope>
    <source>
        <strain evidence="2 3">IS7</strain>
    </source>
</reference>
<proteinExistence type="predicted"/>
<feature type="signal peptide" evidence="1">
    <location>
        <begin position="1"/>
        <end position="22"/>
    </location>
</feature>
<keyword evidence="1" id="KW-0732">Signal</keyword>
<keyword evidence="3" id="KW-1185">Reference proteome</keyword>
<dbReference type="EMBL" id="JBAWTH010000131">
    <property type="protein sequence ID" value="KAL2275484.1"/>
    <property type="molecule type" value="Genomic_DNA"/>
</dbReference>
<name>A0ABR4DZB5_9PEZI</name>
<gene>
    <name evidence="2" type="ORF">FJTKL_01994</name>
</gene>
<accession>A0ABR4DZB5</accession>
<protein>
    <submittedName>
        <fullName evidence="2">Uncharacterized protein</fullName>
    </submittedName>
</protein>
<dbReference type="Proteomes" id="UP001600888">
    <property type="component" value="Unassembled WGS sequence"/>
</dbReference>
<comment type="caution">
    <text evidence="2">The sequence shown here is derived from an EMBL/GenBank/DDBJ whole genome shotgun (WGS) entry which is preliminary data.</text>
</comment>
<organism evidence="2 3">
    <name type="scientific">Diaporthe vaccinii</name>
    <dbReference type="NCBI Taxonomy" id="105482"/>
    <lineage>
        <taxon>Eukaryota</taxon>
        <taxon>Fungi</taxon>
        <taxon>Dikarya</taxon>
        <taxon>Ascomycota</taxon>
        <taxon>Pezizomycotina</taxon>
        <taxon>Sordariomycetes</taxon>
        <taxon>Sordariomycetidae</taxon>
        <taxon>Diaporthales</taxon>
        <taxon>Diaporthaceae</taxon>
        <taxon>Diaporthe</taxon>
        <taxon>Diaporthe eres species complex</taxon>
    </lineage>
</organism>
<sequence>MRATTTIASLLAVCLSSLRTLSHFTGDGISADISVGHDAGSDAPLTGTSGKTYELDCGTTSTQPVPGVYAKCTVNGEKPVISAYNATFITCAIP</sequence>